<dbReference type="Proteomes" id="UP001565200">
    <property type="component" value="Unassembled WGS sequence"/>
</dbReference>
<dbReference type="SUPFAM" id="SSF54913">
    <property type="entry name" value="GlnB-like"/>
    <property type="match status" value="1"/>
</dbReference>
<keyword evidence="3" id="KW-1185">Reference proteome</keyword>
<feature type="domain" description="DUF2007" evidence="1">
    <location>
        <begin position="16"/>
        <end position="70"/>
    </location>
</feature>
<evidence type="ECO:0000313" key="2">
    <source>
        <dbReference type="EMBL" id="MEY8245862.1"/>
    </source>
</evidence>
<gene>
    <name evidence="2" type="ORF">AAK873_09580</name>
</gene>
<protein>
    <submittedName>
        <fullName evidence="2">DUF2007 domain-containing protein</fullName>
    </submittedName>
</protein>
<dbReference type="InterPro" id="IPR011322">
    <property type="entry name" value="N-reg_PII-like_a/b"/>
</dbReference>
<dbReference type="EMBL" id="JBCLPP010000025">
    <property type="protein sequence ID" value="MEY8245862.1"/>
    <property type="molecule type" value="Genomic_DNA"/>
</dbReference>
<organism evidence="2 3">
    <name type="scientific">Heminiphilus faecis</name>
    <dbReference type="NCBI Taxonomy" id="2601703"/>
    <lineage>
        <taxon>Bacteria</taxon>
        <taxon>Pseudomonadati</taxon>
        <taxon>Bacteroidota</taxon>
        <taxon>Bacteroidia</taxon>
        <taxon>Bacteroidales</taxon>
        <taxon>Muribaculaceae</taxon>
        <taxon>Heminiphilus</taxon>
    </lineage>
</organism>
<dbReference type="InterPro" id="IPR018551">
    <property type="entry name" value="DUF2007"/>
</dbReference>
<evidence type="ECO:0000313" key="3">
    <source>
        <dbReference type="Proteomes" id="UP001565200"/>
    </source>
</evidence>
<evidence type="ECO:0000259" key="1">
    <source>
        <dbReference type="Pfam" id="PF09413"/>
    </source>
</evidence>
<accession>A0ABV4CY06</accession>
<dbReference type="RefSeq" id="WP_121700284.1">
    <property type="nucleotide sequence ID" value="NZ_JBCLPP010000025.1"/>
</dbReference>
<name>A0ABV4CY06_9BACT</name>
<proteinExistence type="predicted"/>
<comment type="caution">
    <text evidence="2">The sequence shown here is derived from an EMBL/GenBank/DDBJ whole genome shotgun (WGS) entry which is preliminary data.</text>
</comment>
<sequence length="79" mass="8853">MKDSDLVVFGTYYSDADAYIAKGVLETNGVPCIINNEIMSTVYPITVTSLGEIKLLVFRRDLELARRIMEAKPLPDQDD</sequence>
<dbReference type="Pfam" id="PF09413">
    <property type="entry name" value="DUF2007"/>
    <property type="match status" value="1"/>
</dbReference>
<reference evidence="2 3" key="1">
    <citation type="submission" date="2024-03" db="EMBL/GenBank/DDBJ databases">
        <title>Mouse gut bacterial collection (mGBC) of GemPharmatech.</title>
        <authorList>
            <person name="He Y."/>
            <person name="Dong L."/>
            <person name="Wu D."/>
            <person name="Gao X."/>
            <person name="Lin Z."/>
        </authorList>
    </citation>
    <scope>NUCLEOTIDE SEQUENCE [LARGE SCALE GENOMIC DNA]</scope>
    <source>
        <strain evidence="2 3">54-13</strain>
    </source>
</reference>